<sequence length="225" mass="25166">MYYAKFKNGERETSIVEDVHFLRVKNPIYNTEEIMTVIGTDPETGEDITQTAAPVSVVIGYDPDTFEPPIPEDFVQITDEEQALYCTGEYIRGEDGKPVKRPAYVPTVEELKERKWGEIKEKRDRLEQSGVPYLGKVLDSDTVSVQRIAIAVQAAQAAIAAEQPFTLEWTMQDNTAVEMDAVQVVGMSVALAHYSDSLHQTARGIREQIEAATTAEELANVKWPE</sequence>
<reference evidence="2 3" key="1">
    <citation type="submission" date="2019-03" db="EMBL/GenBank/DDBJ databases">
        <title>Genomic Encyclopedia of Type Strains, Phase IV (KMG-IV): sequencing the most valuable type-strain genomes for metagenomic binning, comparative biology and taxonomic classification.</title>
        <authorList>
            <person name="Goeker M."/>
        </authorList>
    </citation>
    <scope>NUCLEOTIDE SEQUENCE [LARGE SCALE GENOMIC DNA]</scope>
    <source>
        <strain evidence="2 3">DSM 15969</strain>
    </source>
</reference>
<dbReference type="EMBL" id="SLUI01000011">
    <property type="protein sequence ID" value="TCL35659.1"/>
    <property type="molecule type" value="Genomic_DNA"/>
</dbReference>
<gene>
    <name evidence="2" type="ORF">EV210_111125</name>
</gene>
<dbReference type="RefSeq" id="WP_165898938.1">
    <property type="nucleotide sequence ID" value="NZ_SLUI01000011.1"/>
</dbReference>
<keyword evidence="3" id="KW-1185">Reference proteome</keyword>
<dbReference type="Pfam" id="PF14301">
    <property type="entry name" value="DUF4376"/>
    <property type="match status" value="1"/>
</dbReference>
<evidence type="ECO:0000313" key="3">
    <source>
        <dbReference type="Proteomes" id="UP000295063"/>
    </source>
</evidence>
<dbReference type="InterPro" id="IPR025484">
    <property type="entry name" value="DUF4376"/>
</dbReference>
<dbReference type="AlphaFoldDB" id="A0A4R1Q3A8"/>
<organism evidence="2 3">
    <name type="scientific">Anaerospora hongkongensis</name>
    <dbReference type="NCBI Taxonomy" id="244830"/>
    <lineage>
        <taxon>Bacteria</taxon>
        <taxon>Bacillati</taxon>
        <taxon>Bacillota</taxon>
        <taxon>Negativicutes</taxon>
        <taxon>Selenomonadales</taxon>
        <taxon>Sporomusaceae</taxon>
        <taxon>Anaerospora</taxon>
    </lineage>
</organism>
<evidence type="ECO:0000313" key="2">
    <source>
        <dbReference type="EMBL" id="TCL35659.1"/>
    </source>
</evidence>
<evidence type="ECO:0000259" key="1">
    <source>
        <dbReference type="Pfam" id="PF14301"/>
    </source>
</evidence>
<proteinExistence type="predicted"/>
<comment type="caution">
    <text evidence="2">The sequence shown here is derived from an EMBL/GenBank/DDBJ whole genome shotgun (WGS) entry which is preliminary data.</text>
</comment>
<dbReference type="Proteomes" id="UP000295063">
    <property type="component" value="Unassembled WGS sequence"/>
</dbReference>
<protein>
    <submittedName>
        <fullName evidence="2">Uncharacterized protein DUF4376</fullName>
    </submittedName>
</protein>
<feature type="domain" description="DUF4376" evidence="1">
    <location>
        <begin position="110"/>
        <end position="217"/>
    </location>
</feature>
<accession>A0A4R1Q3A8</accession>
<name>A0A4R1Q3A8_9FIRM</name>